<organism evidence="1 2">
    <name type="scientific">Rhizobium viscosum</name>
    <name type="common">Arthrobacter viscosus</name>
    <dbReference type="NCBI Taxonomy" id="1673"/>
    <lineage>
        <taxon>Bacteria</taxon>
        <taxon>Pseudomonadati</taxon>
        <taxon>Pseudomonadota</taxon>
        <taxon>Alphaproteobacteria</taxon>
        <taxon>Hyphomicrobiales</taxon>
        <taxon>Rhizobiaceae</taxon>
        <taxon>Rhizobium/Agrobacterium group</taxon>
        <taxon>Rhizobium</taxon>
    </lineage>
</organism>
<protein>
    <submittedName>
        <fullName evidence="1">Uncharacterized protein</fullName>
    </submittedName>
</protein>
<sequence length="65" mass="7195">MPSGNAMQGFPRPLQYQKLADIHNTGRLHGYFRPQCIAENVRRIYRLSDDVPLAGRQGSAPGALS</sequence>
<accession>A0ABR9IYG8</accession>
<dbReference type="Proteomes" id="UP000620262">
    <property type="component" value="Unassembled WGS sequence"/>
</dbReference>
<dbReference type="EMBL" id="JADBEC010000002">
    <property type="protein sequence ID" value="MBE1508250.1"/>
    <property type="molecule type" value="Genomic_DNA"/>
</dbReference>
<comment type="caution">
    <text evidence="1">The sequence shown here is derived from an EMBL/GenBank/DDBJ whole genome shotgun (WGS) entry which is preliminary data.</text>
</comment>
<evidence type="ECO:0000313" key="1">
    <source>
        <dbReference type="EMBL" id="MBE1508250.1"/>
    </source>
</evidence>
<keyword evidence="2" id="KW-1185">Reference proteome</keyword>
<gene>
    <name evidence="1" type="ORF">H4W29_005495</name>
</gene>
<dbReference type="RefSeq" id="WP_192731884.1">
    <property type="nucleotide sequence ID" value="NZ_BAAAVL010000002.1"/>
</dbReference>
<proteinExistence type="predicted"/>
<reference evidence="1 2" key="1">
    <citation type="submission" date="2020-10" db="EMBL/GenBank/DDBJ databases">
        <title>Sequencing the genomes of 1000 actinobacteria strains.</title>
        <authorList>
            <person name="Klenk H.-P."/>
        </authorList>
    </citation>
    <scope>NUCLEOTIDE SEQUENCE [LARGE SCALE GENOMIC DNA]</scope>
    <source>
        <strain evidence="1 2">DSM 7307</strain>
    </source>
</reference>
<name>A0ABR9IYG8_RHIVS</name>
<evidence type="ECO:0000313" key="2">
    <source>
        <dbReference type="Proteomes" id="UP000620262"/>
    </source>
</evidence>